<evidence type="ECO:0000256" key="1">
    <source>
        <dbReference type="SAM" id="MobiDB-lite"/>
    </source>
</evidence>
<proteinExistence type="predicted"/>
<dbReference type="EMBL" id="SNZH01000009">
    <property type="protein sequence ID" value="TDR42090.1"/>
    <property type="molecule type" value="Genomic_DNA"/>
</dbReference>
<feature type="region of interest" description="Disordered" evidence="1">
    <location>
        <begin position="77"/>
        <end position="96"/>
    </location>
</feature>
<sequence length="96" mass="10097">MSSLLRIVVCCLSLSAACGVLAADSAPAAAPANSRPQAPLPAAAERAPPLLQRPNASKLKHVDTRYAMPTVAHRRADGSLEIRNAGPLQTEMQNDR</sequence>
<evidence type="ECO:0000313" key="4">
    <source>
        <dbReference type="Proteomes" id="UP000295293"/>
    </source>
</evidence>
<protein>
    <submittedName>
        <fullName evidence="3">Uncharacterized protein</fullName>
    </submittedName>
</protein>
<feature type="chain" id="PRO_5020541735" evidence="2">
    <location>
        <begin position="23"/>
        <end position="96"/>
    </location>
</feature>
<dbReference type="AlphaFoldDB" id="A0A4R6YU83"/>
<gene>
    <name evidence="3" type="ORF">DFR29_109146</name>
</gene>
<dbReference type="RefSeq" id="WP_133819583.1">
    <property type="nucleotide sequence ID" value="NZ_SNZH01000009.1"/>
</dbReference>
<keyword evidence="2" id="KW-0732">Signal</keyword>
<accession>A0A4R6YU83</accession>
<organism evidence="3 4">
    <name type="scientific">Tahibacter aquaticus</name>
    <dbReference type="NCBI Taxonomy" id="520092"/>
    <lineage>
        <taxon>Bacteria</taxon>
        <taxon>Pseudomonadati</taxon>
        <taxon>Pseudomonadota</taxon>
        <taxon>Gammaproteobacteria</taxon>
        <taxon>Lysobacterales</taxon>
        <taxon>Rhodanobacteraceae</taxon>
        <taxon>Tahibacter</taxon>
    </lineage>
</organism>
<dbReference type="PROSITE" id="PS51257">
    <property type="entry name" value="PROKAR_LIPOPROTEIN"/>
    <property type="match status" value="1"/>
</dbReference>
<feature type="compositionally biased region" description="Low complexity" evidence="1">
    <location>
        <begin position="28"/>
        <end position="54"/>
    </location>
</feature>
<feature type="region of interest" description="Disordered" evidence="1">
    <location>
        <begin position="28"/>
        <end position="64"/>
    </location>
</feature>
<comment type="caution">
    <text evidence="3">The sequence shown here is derived from an EMBL/GenBank/DDBJ whole genome shotgun (WGS) entry which is preliminary data.</text>
</comment>
<evidence type="ECO:0000313" key="3">
    <source>
        <dbReference type="EMBL" id="TDR42090.1"/>
    </source>
</evidence>
<dbReference type="Proteomes" id="UP000295293">
    <property type="component" value="Unassembled WGS sequence"/>
</dbReference>
<name>A0A4R6YU83_9GAMM</name>
<keyword evidence="4" id="KW-1185">Reference proteome</keyword>
<reference evidence="3 4" key="1">
    <citation type="submission" date="2019-03" db="EMBL/GenBank/DDBJ databases">
        <title>Genomic Encyclopedia of Type Strains, Phase IV (KMG-IV): sequencing the most valuable type-strain genomes for metagenomic binning, comparative biology and taxonomic classification.</title>
        <authorList>
            <person name="Goeker M."/>
        </authorList>
    </citation>
    <scope>NUCLEOTIDE SEQUENCE [LARGE SCALE GENOMIC DNA]</scope>
    <source>
        <strain evidence="3 4">DSM 21667</strain>
    </source>
</reference>
<feature type="signal peptide" evidence="2">
    <location>
        <begin position="1"/>
        <end position="22"/>
    </location>
</feature>
<evidence type="ECO:0000256" key="2">
    <source>
        <dbReference type="SAM" id="SignalP"/>
    </source>
</evidence>